<keyword evidence="2" id="KW-0479">Metal-binding</keyword>
<keyword evidence="5" id="KW-1185">Reference proteome</keyword>
<keyword evidence="1" id="KW-0808">Transferase</keyword>
<evidence type="ECO:0000313" key="4">
    <source>
        <dbReference type="EMBL" id="RMI96607.1"/>
    </source>
</evidence>
<proteinExistence type="predicted"/>
<evidence type="ECO:0000256" key="2">
    <source>
        <dbReference type="ARBA" id="ARBA00022723"/>
    </source>
</evidence>
<sequence length="543" mass="61467">MKYEDAVLEHHDLGAALDINDERLLKSGSKSEKLKKLVAQFLIDAMRIDREQGIIMVDSYRTKWLAIMEHPNTKEILDLDEYLAFRRENGGMDPFWAMARFGMDMKLDDAELSSVAHIFNSVDNALVLTNDYYSWGRENAASQRVGSGRIVNSIELMMRTKEASDDSTAGSVSTRKPISLGIESSSDSSTSFEDIVSESKGTKLQQFSPTGDIDAISSSPITHPETIQLWFKPDSSVIQEPCEYMRLMPSKGVRKSLIDALNDWLRVPKFSINTIEEIIRLLHDASLILDDIEDNSPLRRGKPAVHMLFGHSQAINSANFMSVQAVRASRKLLNQGGVDVLLEDLECLYLGQSLDLYWKFSLKCPTENEYINMIDNKTGGMFRMLIRLMRAESPRFVDISFDRLVLLFGRFFQIRDDYMNLASGQYADSKGFCEDLDEGKFSYPIVYCVEHSPRFKSQILGIFRQRPTALGDRTEPLSREVKMHILSCLEVSGALDATLEYANRLEDELELEIDKLEAVTNETNPMLRLLLARLSMKGGRGEA</sequence>
<dbReference type="STRING" id="2010991.A0A3M2QUG5"/>
<reference evidence="4 5" key="1">
    <citation type="submission" date="2017-06" db="EMBL/GenBank/DDBJ databases">
        <title>Comparative genomic analysis of Ambrosia Fusariam Clade fungi.</title>
        <authorList>
            <person name="Stajich J.E."/>
            <person name="Carrillo J."/>
            <person name="Kijimoto T."/>
            <person name="Eskalen A."/>
            <person name="O'Donnell K."/>
            <person name="Kasson M."/>
        </authorList>
    </citation>
    <scope>NUCLEOTIDE SEQUENCE [LARGE SCALE GENOMIC DNA]</scope>
    <source>
        <strain evidence="4">UCR3666</strain>
    </source>
</reference>
<organism evidence="4 5">
    <name type="scientific">Fusarium kuroshium</name>
    <dbReference type="NCBI Taxonomy" id="2010991"/>
    <lineage>
        <taxon>Eukaryota</taxon>
        <taxon>Fungi</taxon>
        <taxon>Dikarya</taxon>
        <taxon>Ascomycota</taxon>
        <taxon>Pezizomycotina</taxon>
        <taxon>Sordariomycetes</taxon>
        <taxon>Hypocreomycetidae</taxon>
        <taxon>Hypocreales</taxon>
        <taxon>Nectriaceae</taxon>
        <taxon>Fusarium</taxon>
        <taxon>Fusarium solani species complex</taxon>
    </lineage>
</organism>
<dbReference type="PROSITE" id="PS00444">
    <property type="entry name" value="POLYPRENYL_SYNTHASE_2"/>
    <property type="match status" value="1"/>
</dbReference>
<dbReference type="PANTHER" id="PTHR12001:SF72">
    <property type="entry name" value="THIJ_PFPI FAMILY PROTEIN (AFU_ORTHOLOGUE AFUA_3G01210)-RELATED"/>
    <property type="match status" value="1"/>
</dbReference>
<evidence type="ECO:0000256" key="1">
    <source>
        <dbReference type="ARBA" id="ARBA00022679"/>
    </source>
</evidence>
<dbReference type="Gene3D" id="1.10.600.10">
    <property type="entry name" value="Farnesyl Diphosphate Synthase"/>
    <property type="match status" value="2"/>
</dbReference>
<dbReference type="InterPro" id="IPR000092">
    <property type="entry name" value="Polyprenyl_synt"/>
</dbReference>
<dbReference type="PANTHER" id="PTHR12001">
    <property type="entry name" value="GERANYLGERANYL PYROPHOSPHATE SYNTHASE"/>
    <property type="match status" value="1"/>
</dbReference>
<evidence type="ECO:0000313" key="5">
    <source>
        <dbReference type="Proteomes" id="UP000277212"/>
    </source>
</evidence>
<dbReference type="GO" id="GO:0046872">
    <property type="term" value="F:metal ion binding"/>
    <property type="evidence" value="ECO:0007669"/>
    <property type="project" value="UniProtKB-KW"/>
</dbReference>
<evidence type="ECO:0000256" key="3">
    <source>
        <dbReference type="ARBA" id="ARBA00022842"/>
    </source>
</evidence>
<dbReference type="SFLD" id="SFLDS00005">
    <property type="entry name" value="Isoprenoid_Synthase_Type_I"/>
    <property type="match status" value="1"/>
</dbReference>
<keyword evidence="3" id="KW-0460">Magnesium</keyword>
<comment type="caution">
    <text evidence="4">The sequence shown here is derived from an EMBL/GenBank/DDBJ whole genome shotgun (WGS) entry which is preliminary data.</text>
</comment>
<gene>
    <name evidence="4" type="ORF">CDV36_016300</name>
</gene>
<dbReference type="Pfam" id="PF19086">
    <property type="entry name" value="Terpene_syn_C_2"/>
    <property type="match status" value="1"/>
</dbReference>
<dbReference type="GO" id="GO:0008299">
    <property type="term" value="P:isoprenoid biosynthetic process"/>
    <property type="evidence" value="ECO:0007669"/>
    <property type="project" value="InterPro"/>
</dbReference>
<dbReference type="OrthoDB" id="6921389at2759"/>
<name>A0A3M2QUG5_9HYPO</name>
<dbReference type="Pfam" id="PF00348">
    <property type="entry name" value="polyprenyl_synt"/>
    <property type="match status" value="1"/>
</dbReference>
<dbReference type="GO" id="GO:0046165">
    <property type="term" value="P:alcohol biosynthetic process"/>
    <property type="evidence" value="ECO:0007669"/>
    <property type="project" value="UniProtKB-ARBA"/>
</dbReference>
<dbReference type="EMBL" id="NKUJ01000890">
    <property type="protein sequence ID" value="RMI96607.1"/>
    <property type="molecule type" value="Genomic_DNA"/>
</dbReference>
<dbReference type="PROSITE" id="PS00723">
    <property type="entry name" value="POLYPRENYL_SYNTHASE_1"/>
    <property type="match status" value="1"/>
</dbReference>
<dbReference type="InterPro" id="IPR008949">
    <property type="entry name" value="Isoprenoid_synthase_dom_sf"/>
</dbReference>
<accession>A0A3M2QUG5</accession>
<dbReference type="GO" id="GO:0043386">
    <property type="term" value="P:mycotoxin biosynthetic process"/>
    <property type="evidence" value="ECO:0007669"/>
    <property type="project" value="UniProtKB-ARBA"/>
</dbReference>
<dbReference type="InterPro" id="IPR033749">
    <property type="entry name" value="Polyprenyl_synt_CS"/>
</dbReference>
<dbReference type="AlphaFoldDB" id="A0A3M2QUG5"/>
<dbReference type="GO" id="GO:0004659">
    <property type="term" value="F:prenyltransferase activity"/>
    <property type="evidence" value="ECO:0007669"/>
    <property type="project" value="InterPro"/>
</dbReference>
<protein>
    <submittedName>
        <fullName evidence="4">Uncharacterized protein</fullName>
    </submittedName>
</protein>
<dbReference type="Proteomes" id="UP000277212">
    <property type="component" value="Unassembled WGS sequence"/>
</dbReference>
<dbReference type="SUPFAM" id="SSF48576">
    <property type="entry name" value="Terpenoid synthases"/>
    <property type="match status" value="2"/>
</dbReference>